<dbReference type="GO" id="GO:0005506">
    <property type="term" value="F:iron ion binding"/>
    <property type="evidence" value="ECO:0007669"/>
    <property type="project" value="InterPro"/>
</dbReference>
<evidence type="ECO:0000256" key="4">
    <source>
        <dbReference type="ARBA" id="ARBA00023002"/>
    </source>
</evidence>
<evidence type="ECO:0000313" key="10">
    <source>
        <dbReference type="Proteomes" id="UP000177583"/>
    </source>
</evidence>
<evidence type="ECO:0000259" key="8">
    <source>
        <dbReference type="Pfam" id="PF04116"/>
    </source>
</evidence>
<sequence>MNDWILAHETPIRLGFFFGLLALFALWEALAPRRERRLPRLLHWYSNLGIVFLNSFLGRILMPILPMALAALAVEQGWGLFNLLVFPEPLPLILSVVLLDFFIYLQHVMVHALPLLWRLHRMHHSDLDYDVTTGARFHPLEILVSLWIKLALILVLGPPVLAVLVFEVVLNGMAMFNHSNLKLPLGLDRWLRLLVVTPDMHRVHHSTNPREANRNFGFNLPWWDRLFGTYKDQPAFGHEAMEIGIDLFREPRDQHLHQMLIQPFRPEARTYGFNDLSEKER</sequence>
<dbReference type="AlphaFoldDB" id="A0A1F6GPA8"/>
<comment type="caution">
    <text evidence="9">The sequence shown here is derived from an EMBL/GenBank/DDBJ whole genome shotgun (WGS) entry which is preliminary data.</text>
</comment>
<dbReference type="PANTHER" id="PTHR21624">
    <property type="entry name" value="STEROL DESATURASE-RELATED PROTEIN"/>
    <property type="match status" value="1"/>
</dbReference>
<keyword evidence="3 7" id="KW-1133">Transmembrane helix</keyword>
<evidence type="ECO:0000256" key="6">
    <source>
        <dbReference type="ARBA" id="ARBA00023136"/>
    </source>
</evidence>
<keyword evidence="4" id="KW-0560">Oxidoreductase</keyword>
<keyword evidence="5" id="KW-0443">Lipid metabolism</keyword>
<dbReference type="InterPro" id="IPR051689">
    <property type="entry name" value="Sterol_desaturase/TMEM195"/>
</dbReference>
<dbReference type="Proteomes" id="UP000177583">
    <property type="component" value="Unassembled WGS sequence"/>
</dbReference>
<dbReference type="GO" id="GO:0016020">
    <property type="term" value="C:membrane"/>
    <property type="evidence" value="ECO:0007669"/>
    <property type="project" value="GOC"/>
</dbReference>
<evidence type="ECO:0000256" key="3">
    <source>
        <dbReference type="ARBA" id="ARBA00022989"/>
    </source>
</evidence>
<evidence type="ECO:0000256" key="5">
    <source>
        <dbReference type="ARBA" id="ARBA00023098"/>
    </source>
</evidence>
<dbReference type="GO" id="GO:0006643">
    <property type="term" value="P:membrane lipid metabolic process"/>
    <property type="evidence" value="ECO:0007669"/>
    <property type="project" value="TreeGrafter"/>
</dbReference>
<evidence type="ECO:0000256" key="2">
    <source>
        <dbReference type="ARBA" id="ARBA00022692"/>
    </source>
</evidence>
<gene>
    <name evidence="9" type="ORF">A2557_01430</name>
</gene>
<feature type="transmembrane region" description="Helical" evidence="7">
    <location>
        <begin position="92"/>
        <end position="117"/>
    </location>
</feature>
<name>A0A1F6GPA8_9PROT</name>
<keyword evidence="6 7" id="KW-0472">Membrane</keyword>
<keyword evidence="2 7" id="KW-0812">Transmembrane</keyword>
<feature type="domain" description="Fatty acid hydroxylase" evidence="8">
    <location>
        <begin position="93"/>
        <end position="229"/>
    </location>
</feature>
<feature type="transmembrane region" description="Helical" evidence="7">
    <location>
        <begin position="42"/>
        <end position="61"/>
    </location>
</feature>
<dbReference type="InterPro" id="IPR006694">
    <property type="entry name" value="Fatty_acid_hydroxylase"/>
</dbReference>
<feature type="transmembrane region" description="Helical" evidence="7">
    <location>
        <begin position="12"/>
        <end position="30"/>
    </location>
</feature>
<protein>
    <recommendedName>
        <fullName evidence="8">Fatty acid hydroxylase domain-containing protein</fullName>
    </recommendedName>
</protein>
<dbReference type="GO" id="GO:0008610">
    <property type="term" value="P:lipid biosynthetic process"/>
    <property type="evidence" value="ECO:0007669"/>
    <property type="project" value="InterPro"/>
</dbReference>
<dbReference type="EMBL" id="MFNF01000052">
    <property type="protein sequence ID" value="OGG99928.1"/>
    <property type="molecule type" value="Genomic_DNA"/>
</dbReference>
<dbReference type="GO" id="GO:0012505">
    <property type="term" value="C:endomembrane system"/>
    <property type="evidence" value="ECO:0007669"/>
    <property type="project" value="UniProtKB-SubCell"/>
</dbReference>
<reference evidence="9 10" key="1">
    <citation type="journal article" date="2016" name="Nat. Commun.">
        <title>Thousands of microbial genomes shed light on interconnected biogeochemical processes in an aquifer system.</title>
        <authorList>
            <person name="Anantharaman K."/>
            <person name="Brown C.T."/>
            <person name="Hug L.A."/>
            <person name="Sharon I."/>
            <person name="Castelle C.J."/>
            <person name="Probst A.J."/>
            <person name="Thomas B.C."/>
            <person name="Singh A."/>
            <person name="Wilkins M.J."/>
            <person name="Karaoz U."/>
            <person name="Brodie E.L."/>
            <person name="Williams K.H."/>
            <person name="Hubbard S.S."/>
            <person name="Banfield J.F."/>
        </authorList>
    </citation>
    <scope>NUCLEOTIDE SEQUENCE [LARGE SCALE GENOMIC DNA]</scope>
</reference>
<accession>A0A1F6GPA8</accession>
<evidence type="ECO:0000313" key="9">
    <source>
        <dbReference type="EMBL" id="OGG99928.1"/>
    </source>
</evidence>
<dbReference type="Pfam" id="PF04116">
    <property type="entry name" value="FA_hydroxylase"/>
    <property type="match status" value="1"/>
</dbReference>
<comment type="subcellular location">
    <subcellularLocation>
        <location evidence="1">Endomembrane system</location>
        <topology evidence="1">Multi-pass membrane protein</topology>
    </subcellularLocation>
</comment>
<dbReference type="GO" id="GO:0050479">
    <property type="term" value="F:glyceryl-ether monooxygenase activity"/>
    <property type="evidence" value="ECO:0007669"/>
    <property type="project" value="TreeGrafter"/>
</dbReference>
<organism evidence="9 10">
    <name type="scientific">Candidatus Lambdaproteobacteria bacterium RIFOXYD2_FULL_56_26</name>
    <dbReference type="NCBI Taxonomy" id="1817773"/>
    <lineage>
        <taxon>Bacteria</taxon>
        <taxon>Pseudomonadati</taxon>
        <taxon>Pseudomonadota</taxon>
        <taxon>Candidatus Lambdaproteobacteria</taxon>
    </lineage>
</organism>
<evidence type="ECO:0000256" key="7">
    <source>
        <dbReference type="SAM" id="Phobius"/>
    </source>
</evidence>
<evidence type="ECO:0000256" key="1">
    <source>
        <dbReference type="ARBA" id="ARBA00004127"/>
    </source>
</evidence>
<feature type="transmembrane region" description="Helical" evidence="7">
    <location>
        <begin position="146"/>
        <end position="170"/>
    </location>
</feature>
<proteinExistence type="predicted"/>
<dbReference type="PANTHER" id="PTHR21624:SF1">
    <property type="entry name" value="ALKYLGLYCEROL MONOOXYGENASE"/>
    <property type="match status" value="1"/>
</dbReference>